<name>A0A3M7TWT9_9BACI</name>
<comment type="caution">
    <text evidence="1">The sequence shown here is derived from an EMBL/GenBank/DDBJ whole genome shotgun (WGS) entry which is preliminary data.</text>
</comment>
<accession>A0A3M7TWT9</accession>
<evidence type="ECO:0000313" key="2">
    <source>
        <dbReference type="Proteomes" id="UP000278746"/>
    </source>
</evidence>
<dbReference type="OrthoDB" id="2878509at2"/>
<evidence type="ECO:0000313" key="1">
    <source>
        <dbReference type="EMBL" id="RNA70077.1"/>
    </source>
</evidence>
<organism evidence="1 2">
    <name type="scientific">Alteribacter keqinensis</name>
    <dbReference type="NCBI Taxonomy" id="2483800"/>
    <lineage>
        <taxon>Bacteria</taxon>
        <taxon>Bacillati</taxon>
        <taxon>Bacillota</taxon>
        <taxon>Bacilli</taxon>
        <taxon>Bacillales</taxon>
        <taxon>Bacillaceae</taxon>
        <taxon>Alteribacter</taxon>
    </lineage>
</organism>
<dbReference type="RefSeq" id="WP_122897587.1">
    <property type="nucleotide sequence ID" value="NZ_RHIB01000001.1"/>
</dbReference>
<sequence>MASLTERLLNHNIYMDNAIPLARKISHTLIKNNEPDHKTIHNQKPYDAPYALFFLTIATLAIQDLVNKRYLTLRKPALTRFLEKGLRDPQYNEALSGGEEALKRELLSRIHRLLPTPAREERNPKTEDLTDWLTAWKTRPHAEKYKQFYHSIQNSEDQAHLKKHALGELRPHRLHPGVKRVYFALLAFHEEWDIGLTHLLADDSDPLACIPEQLTFIKKSLPSPAVVAFLHQWIERLIEKRTGSHYKEAVRYVAILQDLYEKSGRAGRFDEWLVILRTRYSGYTAFRKELDRFEQER</sequence>
<dbReference type="Proteomes" id="UP000278746">
    <property type="component" value="Unassembled WGS sequence"/>
</dbReference>
<dbReference type="EMBL" id="RHIB01000001">
    <property type="protein sequence ID" value="RNA70077.1"/>
    <property type="molecule type" value="Genomic_DNA"/>
</dbReference>
<proteinExistence type="predicted"/>
<protein>
    <submittedName>
        <fullName evidence="1">Uncharacterized protein</fullName>
    </submittedName>
</protein>
<gene>
    <name evidence="1" type="ORF">EBO34_09155</name>
</gene>
<dbReference type="AlphaFoldDB" id="A0A3M7TWT9"/>
<keyword evidence="2" id="KW-1185">Reference proteome</keyword>
<reference evidence="1 2" key="1">
    <citation type="submission" date="2018-10" db="EMBL/GenBank/DDBJ databases">
        <title>Bacillus Keqinensis sp. nov., a moderately halophilic bacterium isolated from a saline-alkaline lake.</title>
        <authorList>
            <person name="Wang H."/>
        </authorList>
    </citation>
    <scope>NUCLEOTIDE SEQUENCE [LARGE SCALE GENOMIC DNA]</scope>
    <source>
        <strain evidence="1 2">KQ-3</strain>
    </source>
</reference>